<dbReference type="GeneID" id="16193615"/>
<dbReference type="GO" id="GO:0042245">
    <property type="term" value="P:RNA repair"/>
    <property type="evidence" value="ECO:0007669"/>
    <property type="project" value="TreeGrafter"/>
</dbReference>
<keyword evidence="5" id="KW-0547">Nucleotide-binding</keyword>
<dbReference type="PANTHER" id="PTHR43749:SF2">
    <property type="entry name" value="RNA-SPLICING LIGASE RTCB"/>
    <property type="match status" value="1"/>
</dbReference>
<dbReference type="PANTHER" id="PTHR43749">
    <property type="entry name" value="RNA-SPLICING LIGASE RTCB"/>
    <property type="match status" value="1"/>
</dbReference>
<keyword evidence="6" id="KW-0342">GTP-binding</keyword>
<gene>
    <name evidence="9" type="primary">47</name>
    <name evidence="9" type="ORF">DNAM5_47</name>
</gene>
<evidence type="ECO:0000256" key="1">
    <source>
        <dbReference type="ARBA" id="ARBA00001936"/>
    </source>
</evidence>
<comment type="catalytic activity">
    <reaction evidence="8">
        <text>a 3'-end 3'-phospho-ribonucleotide-RNA + a 5'-end dephospho-ribonucleoside-RNA + GTP = a ribonucleotidyl-ribonucleotide-RNA + GMP + diphosphate</text>
        <dbReference type="Rhea" id="RHEA:68076"/>
        <dbReference type="Rhea" id="RHEA-COMP:10463"/>
        <dbReference type="Rhea" id="RHEA-COMP:13936"/>
        <dbReference type="Rhea" id="RHEA-COMP:17355"/>
        <dbReference type="ChEBI" id="CHEBI:33019"/>
        <dbReference type="ChEBI" id="CHEBI:37565"/>
        <dbReference type="ChEBI" id="CHEBI:58115"/>
        <dbReference type="ChEBI" id="CHEBI:83062"/>
        <dbReference type="ChEBI" id="CHEBI:138284"/>
        <dbReference type="ChEBI" id="CHEBI:173118"/>
        <dbReference type="EC" id="6.5.1.8"/>
    </reaction>
</comment>
<evidence type="ECO:0000256" key="5">
    <source>
        <dbReference type="ARBA" id="ARBA00022741"/>
    </source>
</evidence>
<dbReference type="EC" id="6.5.1.8" evidence="2"/>
<keyword evidence="7" id="KW-0464">Manganese</keyword>
<comment type="cofactor">
    <cofactor evidence="1">
        <name>Mn(2+)</name>
        <dbReference type="ChEBI" id="CHEBI:29035"/>
    </cofactor>
</comment>
<evidence type="ECO:0000256" key="6">
    <source>
        <dbReference type="ARBA" id="ARBA00023134"/>
    </source>
</evidence>
<evidence type="ECO:0000256" key="3">
    <source>
        <dbReference type="ARBA" id="ARBA00022598"/>
    </source>
</evidence>
<accession>R4TAG1</accession>
<dbReference type="OrthoDB" id="5540at10239"/>
<dbReference type="GO" id="GO:0005525">
    <property type="term" value="F:GTP binding"/>
    <property type="evidence" value="ECO:0007669"/>
    <property type="project" value="UniProtKB-KW"/>
</dbReference>
<proteinExistence type="predicted"/>
<evidence type="ECO:0000256" key="7">
    <source>
        <dbReference type="ARBA" id="ARBA00023211"/>
    </source>
</evidence>
<evidence type="ECO:0000256" key="4">
    <source>
        <dbReference type="ARBA" id="ARBA00022723"/>
    </source>
</evidence>
<dbReference type="KEGG" id="vg:16193615"/>
<dbReference type="GO" id="GO:0006396">
    <property type="term" value="P:RNA processing"/>
    <property type="evidence" value="ECO:0007669"/>
    <property type="project" value="InterPro"/>
</dbReference>
<dbReference type="EMBL" id="KC292029">
    <property type="protein sequence ID" value="AGM11910.1"/>
    <property type="molecule type" value="Genomic_DNA"/>
</dbReference>
<dbReference type="Gene3D" id="3.90.1860.10">
    <property type="entry name" value="tRNA-splicing ligase RtcB"/>
    <property type="match status" value="2"/>
</dbReference>
<evidence type="ECO:0000256" key="2">
    <source>
        <dbReference type="ARBA" id="ARBA00012726"/>
    </source>
</evidence>
<reference evidence="9 10" key="1">
    <citation type="submission" date="2012-12" db="EMBL/GenBank/DDBJ databases">
        <authorList>
            <person name="Sencilo A."/>
            <person name="Jacobs-Sera D."/>
            <person name="Russell D.A."/>
            <person name="Ko C."/>
            <person name="Atanasova N."/>
            <person name="Osterlund E."/>
            <person name="Oksanen H.M."/>
            <person name="Bamford D.H."/>
            <person name="Hatfull G.F."/>
            <person name="Roine E."/>
            <person name="Hendrix R.W."/>
        </authorList>
    </citation>
    <scope>NUCLEOTIDE SEQUENCE [LARGE SCALE GENOMIC DNA]</scope>
</reference>
<keyword evidence="3" id="KW-0436">Ligase</keyword>
<dbReference type="Pfam" id="PF01139">
    <property type="entry name" value="RtcB"/>
    <property type="match status" value="2"/>
</dbReference>
<dbReference type="GO" id="GO:0030145">
    <property type="term" value="F:manganese ion binding"/>
    <property type="evidence" value="ECO:0007669"/>
    <property type="project" value="TreeGrafter"/>
</dbReference>
<evidence type="ECO:0000313" key="10">
    <source>
        <dbReference type="Proteomes" id="UP000202086"/>
    </source>
</evidence>
<keyword evidence="4" id="KW-0479">Metal-binding</keyword>
<evidence type="ECO:0000313" key="9">
    <source>
        <dbReference type="EMBL" id="AGM11910.1"/>
    </source>
</evidence>
<dbReference type="RefSeq" id="YP_008059609.1">
    <property type="nucleotide sequence ID" value="NC_021330.1"/>
</dbReference>
<dbReference type="GO" id="GO:0003909">
    <property type="term" value="F:DNA ligase activity"/>
    <property type="evidence" value="ECO:0007669"/>
    <property type="project" value="TreeGrafter"/>
</dbReference>
<evidence type="ECO:0000256" key="8">
    <source>
        <dbReference type="ARBA" id="ARBA00047746"/>
    </source>
</evidence>
<dbReference type="InterPro" id="IPR052915">
    <property type="entry name" value="RtcB-like"/>
</dbReference>
<protein>
    <recommendedName>
        <fullName evidence="2">3'-phosphate/5'-hydroxy nucleic acid ligase</fullName>
        <ecNumber evidence="2">6.5.1.8</ecNumber>
    </recommendedName>
</protein>
<dbReference type="GO" id="GO:0006281">
    <property type="term" value="P:DNA repair"/>
    <property type="evidence" value="ECO:0007669"/>
    <property type="project" value="TreeGrafter"/>
</dbReference>
<dbReference type="GO" id="GO:0170057">
    <property type="term" value="F:RNA ligase (GTP) activity"/>
    <property type="evidence" value="ECO:0007669"/>
    <property type="project" value="UniProtKB-EC"/>
</dbReference>
<dbReference type="InterPro" id="IPR001233">
    <property type="entry name" value="RtcB"/>
</dbReference>
<sequence length="483" mass="54535">MSQLQIDGEYTSADVKTDAVDETFVEQVQRMVNHEAFEGDVKIMPDGHAGAGAVIGFTMPLGERIVPNTVGVDIGCGMTAYNLGRPEMLENRLGNSDLMRSLDEQIRHRVPMGRNTWGDTKASRQYHMVNEFPWDECEEKLEMLNENWSGGYIESPDYGKEYLLDLCKRVGYNVNRAITSIGTLGGGNHFVEISRSEQTGDFWVVVHSGSRGIGMAIAQYWQEQAHQACDDRAKEVRHRLSQIPSAYYKPDLDDVSDRELLNWVQGGMGEDWKDTDEIRSRLEGERIGEMVNRLKQVTDYVRENAGGSDLDYLEGEDRHGYLRDMIFAQTYAAESRHLMTQNVTAILQTDVKEKVVSTHNYIDFEDLIIRKGATRVHDGEKGVIPFNMRDGSIIVRGKGNDAWNSSAPHGAGRRGSRRWAFDTFDLATFTQEMDGIFSTSVNEDTLDEAPMAYKDQEVVLERIDETAEILETLTPVHNLKAEE</sequence>
<dbReference type="SUPFAM" id="SSF103365">
    <property type="entry name" value="Hypothetical protein PH1602"/>
    <property type="match status" value="1"/>
</dbReference>
<organism evidence="9 10">
    <name type="scientific">Haloarcula californiae tailed virus 1</name>
    <dbReference type="NCBI Taxonomy" id="1273746"/>
    <lineage>
        <taxon>Viruses</taxon>
        <taxon>Duplodnaviria</taxon>
        <taxon>Heunggongvirae</taxon>
        <taxon>Uroviricota</taxon>
        <taxon>Caudoviricetes</taxon>
        <taxon>Thumleimavirales</taxon>
        <taxon>Druskaviridae</taxon>
        <taxon>Hacavirus</taxon>
        <taxon>Hacavirus italiense</taxon>
        <taxon>Hacavirus HCTV1</taxon>
    </lineage>
</organism>
<name>R4TAG1_9CAUD</name>
<dbReference type="InterPro" id="IPR036025">
    <property type="entry name" value="RtcB-like_sf"/>
</dbReference>
<keyword evidence="10" id="KW-1185">Reference proteome</keyword>
<dbReference type="Proteomes" id="UP000202086">
    <property type="component" value="Segment"/>
</dbReference>